<sequence>MLAKPNVFIAILIVLAFLLKSGAAYCEVKAAGDLLHKNIMPGKTSADEALKIMGKTEKTRKNDDNTVSHIYESKKQGYPNEVTVKDGQVVHMAIAVEDTTELNIKQVHKALGEPKRKGYSFYAFTLRVSAYPEQGMVFIYEENGGGVVEKQFFIPRTLDEFEKTFGKNFPTEYPYKM</sequence>
<protein>
    <submittedName>
        <fullName evidence="1">Uncharacterized protein</fullName>
    </submittedName>
</protein>
<name>A0A1F7X072_9BACT</name>
<accession>A0A1F7X072</accession>
<organism evidence="1 2">
    <name type="scientific">Candidatus Wallbacteria bacterium GWC2_49_35</name>
    <dbReference type="NCBI Taxonomy" id="1817813"/>
    <lineage>
        <taxon>Bacteria</taxon>
        <taxon>Candidatus Walliibacteriota</taxon>
    </lineage>
</organism>
<dbReference type="EMBL" id="MGFH01000011">
    <property type="protein sequence ID" value="OGM08476.1"/>
    <property type="molecule type" value="Genomic_DNA"/>
</dbReference>
<dbReference type="AlphaFoldDB" id="A0A1F7X072"/>
<evidence type="ECO:0000313" key="1">
    <source>
        <dbReference type="EMBL" id="OGM08476.1"/>
    </source>
</evidence>
<proteinExistence type="predicted"/>
<comment type="caution">
    <text evidence="1">The sequence shown here is derived from an EMBL/GenBank/DDBJ whole genome shotgun (WGS) entry which is preliminary data.</text>
</comment>
<evidence type="ECO:0000313" key="2">
    <source>
        <dbReference type="Proteomes" id="UP000178735"/>
    </source>
</evidence>
<reference evidence="1 2" key="1">
    <citation type="journal article" date="2016" name="Nat. Commun.">
        <title>Thousands of microbial genomes shed light on interconnected biogeochemical processes in an aquifer system.</title>
        <authorList>
            <person name="Anantharaman K."/>
            <person name="Brown C.T."/>
            <person name="Hug L.A."/>
            <person name="Sharon I."/>
            <person name="Castelle C.J."/>
            <person name="Probst A.J."/>
            <person name="Thomas B.C."/>
            <person name="Singh A."/>
            <person name="Wilkins M.J."/>
            <person name="Karaoz U."/>
            <person name="Brodie E.L."/>
            <person name="Williams K.H."/>
            <person name="Hubbard S.S."/>
            <person name="Banfield J.F."/>
        </authorList>
    </citation>
    <scope>NUCLEOTIDE SEQUENCE [LARGE SCALE GENOMIC DNA]</scope>
</reference>
<gene>
    <name evidence="1" type="ORF">A2008_14145</name>
</gene>
<dbReference type="Proteomes" id="UP000178735">
    <property type="component" value="Unassembled WGS sequence"/>
</dbReference>